<gene>
    <name evidence="1" type="ORF">OUZ56_020706</name>
</gene>
<evidence type="ECO:0000313" key="1">
    <source>
        <dbReference type="EMBL" id="KAK4011588.1"/>
    </source>
</evidence>
<accession>A0ABQ9ZFY0</accession>
<dbReference type="EMBL" id="JAOYFB010000003">
    <property type="protein sequence ID" value="KAK4011588.1"/>
    <property type="molecule type" value="Genomic_DNA"/>
</dbReference>
<name>A0ABQ9ZFY0_9CRUS</name>
<protein>
    <submittedName>
        <fullName evidence="1">Uncharacterized protein</fullName>
    </submittedName>
</protein>
<keyword evidence="2" id="KW-1185">Reference proteome</keyword>
<comment type="caution">
    <text evidence="1">The sequence shown here is derived from an EMBL/GenBank/DDBJ whole genome shotgun (WGS) entry which is preliminary data.</text>
</comment>
<dbReference type="Proteomes" id="UP001234178">
    <property type="component" value="Unassembled WGS sequence"/>
</dbReference>
<sequence length="91" mass="10257">MLNTALRRKRMTFAGTVCASPYICYTLLRVLRKILVVADVTIDKGLCNHGQWPELDTDDYAALRLLQKENAIVAISTGSQHQTLKVVVRNR</sequence>
<evidence type="ECO:0000313" key="2">
    <source>
        <dbReference type="Proteomes" id="UP001234178"/>
    </source>
</evidence>
<organism evidence="1 2">
    <name type="scientific">Daphnia magna</name>
    <dbReference type="NCBI Taxonomy" id="35525"/>
    <lineage>
        <taxon>Eukaryota</taxon>
        <taxon>Metazoa</taxon>
        <taxon>Ecdysozoa</taxon>
        <taxon>Arthropoda</taxon>
        <taxon>Crustacea</taxon>
        <taxon>Branchiopoda</taxon>
        <taxon>Diplostraca</taxon>
        <taxon>Cladocera</taxon>
        <taxon>Anomopoda</taxon>
        <taxon>Daphniidae</taxon>
        <taxon>Daphnia</taxon>
    </lineage>
</organism>
<proteinExistence type="predicted"/>
<reference evidence="1 2" key="1">
    <citation type="journal article" date="2023" name="Nucleic Acids Res.">
        <title>The hologenome of Daphnia magna reveals possible DNA methylation and microbiome-mediated evolution of the host genome.</title>
        <authorList>
            <person name="Chaturvedi A."/>
            <person name="Li X."/>
            <person name="Dhandapani V."/>
            <person name="Marshall H."/>
            <person name="Kissane S."/>
            <person name="Cuenca-Cambronero M."/>
            <person name="Asole G."/>
            <person name="Calvet F."/>
            <person name="Ruiz-Romero M."/>
            <person name="Marangio P."/>
            <person name="Guigo R."/>
            <person name="Rago D."/>
            <person name="Mirbahai L."/>
            <person name="Eastwood N."/>
            <person name="Colbourne J.K."/>
            <person name="Zhou J."/>
            <person name="Mallon E."/>
            <person name="Orsini L."/>
        </authorList>
    </citation>
    <scope>NUCLEOTIDE SEQUENCE [LARGE SCALE GENOMIC DNA]</scope>
    <source>
        <strain evidence="1">LRV0_1</strain>
    </source>
</reference>